<keyword evidence="3" id="KW-0597">Phosphoprotein</keyword>
<dbReference type="SMART" id="SM00054">
    <property type="entry name" value="EFh"/>
    <property type="match status" value="4"/>
</dbReference>
<dbReference type="Gene3D" id="1.10.510.10">
    <property type="entry name" value="Transferase(Phosphotransferase) domain 1"/>
    <property type="match status" value="1"/>
</dbReference>
<protein>
    <recommendedName>
        <fullName evidence="9">EF-hand domain-containing protein</fullName>
    </recommendedName>
</protein>
<dbReference type="SUPFAM" id="SSF47473">
    <property type="entry name" value="EF-hand"/>
    <property type="match status" value="1"/>
</dbReference>
<dbReference type="GO" id="GO:0004674">
    <property type="term" value="F:protein serine/threonine kinase activity"/>
    <property type="evidence" value="ECO:0007669"/>
    <property type="project" value="UniProtKB-KW"/>
</dbReference>
<comment type="similarity">
    <text evidence="1">Belongs to the protein kinase superfamily. CAMK Ser/Thr protein kinase family. CaMK subfamily.</text>
</comment>
<feature type="domain" description="EF-hand" evidence="9">
    <location>
        <begin position="95"/>
        <end position="130"/>
    </location>
</feature>
<keyword evidence="4" id="KW-0808">Transferase</keyword>
<name>A0AAN9X0J1_PSOTE</name>
<keyword evidence="11" id="KW-1185">Reference proteome</keyword>
<organism evidence="10 11">
    <name type="scientific">Psophocarpus tetragonolobus</name>
    <name type="common">Winged bean</name>
    <name type="synonym">Dolichos tetragonolobus</name>
    <dbReference type="NCBI Taxonomy" id="3891"/>
    <lineage>
        <taxon>Eukaryota</taxon>
        <taxon>Viridiplantae</taxon>
        <taxon>Streptophyta</taxon>
        <taxon>Embryophyta</taxon>
        <taxon>Tracheophyta</taxon>
        <taxon>Spermatophyta</taxon>
        <taxon>Magnoliopsida</taxon>
        <taxon>eudicotyledons</taxon>
        <taxon>Gunneridae</taxon>
        <taxon>Pentapetalae</taxon>
        <taxon>rosids</taxon>
        <taxon>fabids</taxon>
        <taxon>Fabales</taxon>
        <taxon>Fabaceae</taxon>
        <taxon>Papilionoideae</taxon>
        <taxon>50 kb inversion clade</taxon>
        <taxon>NPAAA clade</taxon>
        <taxon>indigoferoid/millettioid clade</taxon>
        <taxon>Phaseoleae</taxon>
        <taxon>Psophocarpus</taxon>
    </lineage>
</organism>
<keyword evidence="8" id="KW-0067">ATP-binding</keyword>
<evidence type="ECO:0000259" key="9">
    <source>
        <dbReference type="PROSITE" id="PS50222"/>
    </source>
</evidence>
<dbReference type="Gene3D" id="1.10.238.10">
    <property type="entry name" value="EF-hand"/>
    <property type="match status" value="1"/>
</dbReference>
<keyword evidence="2" id="KW-0723">Serine/threonine-protein kinase</keyword>
<dbReference type="GO" id="GO:0005524">
    <property type="term" value="F:ATP binding"/>
    <property type="evidence" value="ECO:0007669"/>
    <property type="project" value="UniProtKB-KW"/>
</dbReference>
<feature type="domain" description="EF-hand" evidence="9">
    <location>
        <begin position="167"/>
        <end position="202"/>
    </location>
</feature>
<keyword evidence="6" id="KW-0418">Kinase</keyword>
<dbReference type="PANTHER" id="PTHR24349">
    <property type="entry name" value="SERINE/THREONINE-PROTEIN KINASE"/>
    <property type="match status" value="1"/>
</dbReference>
<evidence type="ECO:0000256" key="4">
    <source>
        <dbReference type="ARBA" id="ARBA00022679"/>
    </source>
</evidence>
<dbReference type="InterPro" id="IPR050205">
    <property type="entry name" value="CDPK_Ser/Thr_kinases"/>
</dbReference>
<dbReference type="PROSITE" id="PS00018">
    <property type="entry name" value="EF_HAND_1"/>
    <property type="match status" value="3"/>
</dbReference>
<evidence type="ECO:0000256" key="2">
    <source>
        <dbReference type="ARBA" id="ARBA00022527"/>
    </source>
</evidence>
<feature type="domain" description="EF-hand" evidence="9">
    <location>
        <begin position="131"/>
        <end position="166"/>
    </location>
</feature>
<gene>
    <name evidence="10" type="ORF">VNO78_28585</name>
</gene>
<reference evidence="10 11" key="1">
    <citation type="submission" date="2024-01" db="EMBL/GenBank/DDBJ databases">
        <title>The genomes of 5 underutilized Papilionoideae crops provide insights into root nodulation and disease resistanc.</title>
        <authorList>
            <person name="Jiang F."/>
        </authorList>
    </citation>
    <scope>NUCLEOTIDE SEQUENCE [LARGE SCALE GENOMIC DNA]</scope>
    <source>
        <strain evidence="10">DUOXIRENSHENG_FW03</strain>
        <tissue evidence="10">Leaves</tissue>
    </source>
</reference>
<dbReference type="GO" id="GO:0005509">
    <property type="term" value="F:calcium ion binding"/>
    <property type="evidence" value="ECO:0007669"/>
    <property type="project" value="InterPro"/>
</dbReference>
<dbReference type="PROSITE" id="PS50222">
    <property type="entry name" value="EF_HAND_2"/>
    <property type="match status" value="3"/>
</dbReference>
<dbReference type="InterPro" id="IPR011992">
    <property type="entry name" value="EF-hand-dom_pair"/>
</dbReference>
<dbReference type="Proteomes" id="UP001386955">
    <property type="component" value="Unassembled WGS sequence"/>
</dbReference>
<evidence type="ECO:0000256" key="6">
    <source>
        <dbReference type="ARBA" id="ARBA00022777"/>
    </source>
</evidence>
<comment type="caution">
    <text evidence="10">The sequence shown here is derived from an EMBL/GenBank/DDBJ whole genome shotgun (WGS) entry which is preliminary data.</text>
</comment>
<sequence length="247" mass="27898">MYDAISGGYLDMDSAPWPSISAAAKDLVTKMLTYDPKHRITAADALAEHEWLKEGGEASDKHPRSAVLNRMERFRDMNLMKKLTLKVIAENLSKEETEGLREMFNNMDTDGSGTITFEELKSGLSILGSQVDESEIRKLMNAIDVDKNGSIDYYEFVGATMDGHKVERGESLYKAFQWFDKDDNGYITRDEFREAIAEHQMGDEAAIATAIDEVFNQDGKINYEQFKSMMRNQCPITVTMIPSSPHL</sequence>
<proteinExistence type="inferred from homology"/>
<dbReference type="InterPro" id="IPR011009">
    <property type="entry name" value="Kinase-like_dom_sf"/>
</dbReference>
<dbReference type="FunFam" id="1.10.238.10:FF:000001">
    <property type="entry name" value="Calmodulin 1"/>
    <property type="match status" value="1"/>
</dbReference>
<evidence type="ECO:0000256" key="1">
    <source>
        <dbReference type="ARBA" id="ARBA00005354"/>
    </source>
</evidence>
<dbReference type="InterPro" id="IPR018247">
    <property type="entry name" value="EF_Hand_1_Ca_BS"/>
</dbReference>
<accession>A0AAN9X0J1</accession>
<evidence type="ECO:0000256" key="7">
    <source>
        <dbReference type="ARBA" id="ARBA00022837"/>
    </source>
</evidence>
<dbReference type="InterPro" id="IPR002048">
    <property type="entry name" value="EF_hand_dom"/>
</dbReference>
<evidence type="ECO:0000256" key="5">
    <source>
        <dbReference type="ARBA" id="ARBA00022741"/>
    </source>
</evidence>
<dbReference type="AlphaFoldDB" id="A0AAN9X0J1"/>
<evidence type="ECO:0000256" key="8">
    <source>
        <dbReference type="ARBA" id="ARBA00022840"/>
    </source>
</evidence>
<dbReference type="SUPFAM" id="SSF56112">
    <property type="entry name" value="Protein kinase-like (PK-like)"/>
    <property type="match status" value="1"/>
</dbReference>
<dbReference type="Pfam" id="PF13499">
    <property type="entry name" value="EF-hand_7"/>
    <property type="match status" value="2"/>
</dbReference>
<keyword evidence="5" id="KW-0547">Nucleotide-binding</keyword>
<evidence type="ECO:0000256" key="3">
    <source>
        <dbReference type="ARBA" id="ARBA00022553"/>
    </source>
</evidence>
<evidence type="ECO:0000313" key="11">
    <source>
        <dbReference type="Proteomes" id="UP001386955"/>
    </source>
</evidence>
<dbReference type="EMBL" id="JAYMYS010000008">
    <property type="protein sequence ID" value="KAK7382921.1"/>
    <property type="molecule type" value="Genomic_DNA"/>
</dbReference>
<keyword evidence="7" id="KW-0106">Calcium</keyword>
<evidence type="ECO:0000313" key="10">
    <source>
        <dbReference type="EMBL" id="KAK7382921.1"/>
    </source>
</evidence>